<dbReference type="GO" id="GO:0005524">
    <property type="term" value="F:ATP binding"/>
    <property type="evidence" value="ECO:0007669"/>
    <property type="project" value="UniProtKB-KW"/>
</dbReference>
<dbReference type="GO" id="GO:0016887">
    <property type="term" value="F:ATP hydrolysis activity"/>
    <property type="evidence" value="ECO:0007669"/>
    <property type="project" value="InterPro"/>
</dbReference>
<dbReference type="Gene3D" id="3.40.50.300">
    <property type="entry name" value="P-loop containing nucleotide triphosphate hydrolases"/>
    <property type="match status" value="1"/>
</dbReference>
<dbReference type="InterPro" id="IPR013748">
    <property type="entry name" value="Rep_factorC_C"/>
</dbReference>
<dbReference type="InterPro" id="IPR003593">
    <property type="entry name" value="AAA+_ATPase"/>
</dbReference>
<evidence type="ECO:0000256" key="1">
    <source>
        <dbReference type="ARBA" id="ARBA00004123"/>
    </source>
</evidence>
<dbReference type="InterPro" id="IPR050238">
    <property type="entry name" value="DNA_Rep/Repair_Clamp_Loader"/>
</dbReference>
<keyword evidence="7" id="KW-0539">Nucleus</keyword>
<sequence length="337" mass="37932">MSLKGKAPMMVDGKEDAPWVEKYRPQTLDDVAAHKEIVDTIKRLVKEERFPHVLFYGPPGTGKTSTILAVARQMYGPSMRSMVLELNASDDRGIAIVREQVVDFASTRTMFSNKFKLVILDECDAMTRDAQFALRRVIEKYTRNTRFCLICNYVGKIIPALQSRCTRFRFPPLAESYVRMRLQHVIDSERANMGKGGLDALVTLGQGDMRRTLNILQATYMSSDVVSEDTVYKCTGSPLPTDIEAIVNALFNENFEEVFARIKDMQVQKGLALTDIVQQLHPWVFKIDMPAKDRIHLVDALADVEYRLAFGTSERLQLGSLVGAFTVAREGIVAAAR</sequence>
<keyword evidence="4" id="KW-0235">DNA replication</keyword>
<comment type="caution">
    <text evidence="9">The sequence shown here is derived from an EMBL/GenBank/DDBJ whole genome shotgun (WGS) entry which is preliminary data.</text>
</comment>
<dbReference type="Gene3D" id="1.20.272.10">
    <property type="match status" value="1"/>
</dbReference>
<evidence type="ECO:0000256" key="7">
    <source>
        <dbReference type="ARBA" id="ARBA00023242"/>
    </source>
</evidence>
<dbReference type="Gene3D" id="1.10.8.60">
    <property type="match status" value="1"/>
</dbReference>
<reference evidence="9 10" key="1">
    <citation type="submission" date="2023-10" db="EMBL/GenBank/DDBJ databases">
        <authorList>
            <person name="Maclean D."/>
            <person name="Macfadyen A."/>
        </authorList>
    </citation>
    <scope>NUCLEOTIDE SEQUENCE [LARGE SCALE GENOMIC DNA]</scope>
</reference>
<dbReference type="PANTHER" id="PTHR11669:SF9">
    <property type="entry name" value="REPLICATION FACTOR C SUBUNIT 5"/>
    <property type="match status" value="1"/>
</dbReference>
<dbReference type="GO" id="GO:0003677">
    <property type="term" value="F:DNA binding"/>
    <property type="evidence" value="ECO:0007669"/>
    <property type="project" value="InterPro"/>
</dbReference>
<dbReference type="GO" id="GO:0005634">
    <property type="term" value="C:nucleus"/>
    <property type="evidence" value="ECO:0007669"/>
    <property type="project" value="UniProtKB-SubCell"/>
</dbReference>
<comment type="subcellular location">
    <subcellularLocation>
        <location evidence="1">Nucleus</location>
    </subcellularLocation>
</comment>
<evidence type="ECO:0000256" key="5">
    <source>
        <dbReference type="ARBA" id="ARBA00022741"/>
    </source>
</evidence>
<dbReference type="InterPro" id="IPR008921">
    <property type="entry name" value="DNA_pol3_clamp-load_cplx_C"/>
</dbReference>
<dbReference type="CDD" id="cd18140">
    <property type="entry name" value="HLD_clamp_RFC"/>
    <property type="match status" value="1"/>
</dbReference>
<dbReference type="EMBL" id="CAUYUE010000006">
    <property type="protein sequence ID" value="CAK0780810.1"/>
    <property type="molecule type" value="Genomic_DNA"/>
</dbReference>
<dbReference type="InterPro" id="IPR027417">
    <property type="entry name" value="P-loop_NTPase"/>
</dbReference>
<keyword evidence="5" id="KW-0547">Nucleotide-binding</keyword>
<evidence type="ECO:0000256" key="4">
    <source>
        <dbReference type="ARBA" id="ARBA00022705"/>
    </source>
</evidence>
<feature type="domain" description="AAA+ ATPase" evidence="8">
    <location>
        <begin position="49"/>
        <end position="176"/>
    </location>
</feature>
<dbReference type="PANTHER" id="PTHR11669">
    <property type="entry name" value="REPLICATION FACTOR C / DNA POLYMERASE III GAMMA-TAU SUBUNIT"/>
    <property type="match status" value="1"/>
</dbReference>
<dbReference type="GO" id="GO:0003689">
    <property type="term" value="F:DNA clamp loader activity"/>
    <property type="evidence" value="ECO:0007669"/>
    <property type="project" value="TreeGrafter"/>
</dbReference>
<dbReference type="Pfam" id="PF00004">
    <property type="entry name" value="AAA"/>
    <property type="match status" value="1"/>
</dbReference>
<dbReference type="NCBIfam" id="NF001679">
    <property type="entry name" value="PRK00440.1"/>
    <property type="match status" value="1"/>
</dbReference>
<gene>
    <name evidence="9" type="primary">RFC3</name>
    <name evidence="9" type="ORF">CVIRNUC_005183</name>
</gene>
<evidence type="ECO:0000259" key="8">
    <source>
        <dbReference type="SMART" id="SM00382"/>
    </source>
</evidence>
<dbReference type="SUPFAM" id="SSF52540">
    <property type="entry name" value="P-loop containing nucleoside triphosphate hydrolases"/>
    <property type="match status" value="1"/>
</dbReference>
<evidence type="ECO:0000313" key="9">
    <source>
        <dbReference type="EMBL" id="CAK0780810.1"/>
    </source>
</evidence>
<evidence type="ECO:0000256" key="6">
    <source>
        <dbReference type="ARBA" id="ARBA00022840"/>
    </source>
</evidence>
<dbReference type="GO" id="GO:0006261">
    <property type="term" value="P:DNA-templated DNA replication"/>
    <property type="evidence" value="ECO:0007669"/>
    <property type="project" value="TreeGrafter"/>
</dbReference>
<keyword evidence="10" id="KW-1185">Reference proteome</keyword>
<dbReference type="FunFam" id="1.10.8.60:FF:000028">
    <property type="entry name" value="Replication factor C subunit 5"/>
    <property type="match status" value="1"/>
</dbReference>
<dbReference type="Proteomes" id="UP001314263">
    <property type="component" value="Unassembled WGS sequence"/>
</dbReference>
<proteinExistence type="inferred from homology"/>
<dbReference type="GO" id="GO:0005663">
    <property type="term" value="C:DNA replication factor C complex"/>
    <property type="evidence" value="ECO:0007669"/>
    <property type="project" value="TreeGrafter"/>
</dbReference>
<comment type="subunit">
    <text evidence="3">Heterotetramer of subunits RFC2, RFC3, RFC4 and RFC5 that can form a complex with RFC1.</text>
</comment>
<dbReference type="Pfam" id="PF08542">
    <property type="entry name" value="Rep_fac_C"/>
    <property type="match status" value="1"/>
</dbReference>
<dbReference type="FunFam" id="3.40.50.300:FF:000129">
    <property type="entry name" value="Replication factor C subunit 5"/>
    <property type="match status" value="1"/>
</dbReference>
<dbReference type="InterPro" id="IPR003959">
    <property type="entry name" value="ATPase_AAA_core"/>
</dbReference>
<protein>
    <submittedName>
        <fullName evidence="9">Subunit of heteropentameric Replication factor C (RF-C)</fullName>
    </submittedName>
</protein>
<dbReference type="AlphaFoldDB" id="A0AAV1I695"/>
<evidence type="ECO:0000313" key="10">
    <source>
        <dbReference type="Proteomes" id="UP001314263"/>
    </source>
</evidence>
<name>A0AAV1I695_9CHLO</name>
<keyword evidence="6" id="KW-0067">ATP-binding</keyword>
<evidence type="ECO:0000256" key="2">
    <source>
        <dbReference type="ARBA" id="ARBA00005378"/>
    </source>
</evidence>
<dbReference type="GO" id="GO:0006281">
    <property type="term" value="P:DNA repair"/>
    <property type="evidence" value="ECO:0007669"/>
    <property type="project" value="TreeGrafter"/>
</dbReference>
<evidence type="ECO:0000256" key="3">
    <source>
        <dbReference type="ARBA" id="ARBA00011480"/>
    </source>
</evidence>
<dbReference type="CDD" id="cd00009">
    <property type="entry name" value="AAA"/>
    <property type="match status" value="1"/>
</dbReference>
<dbReference type="SUPFAM" id="SSF48019">
    <property type="entry name" value="post-AAA+ oligomerization domain-like"/>
    <property type="match status" value="1"/>
</dbReference>
<accession>A0AAV1I695</accession>
<dbReference type="InterPro" id="IPR047854">
    <property type="entry name" value="RFC_lid"/>
</dbReference>
<organism evidence="9 10">
    <name type="scientific">Coccomyxa viridis</name>
    <dbReference type="NCBI Taxonomy" id="1274662"/>
    <lineage>
        <taxon>Eukaryota</taxon>
        <taxon>Viridiplantae</taxon>
        <taxon>Chlorophyta</taxon>
        <taxon>core chlorophytes</taxon>
        <taxon>Trebouxiophyceae</taxon>
        <taxon>Trebouxiophyceae incertae sedis</taxon>
        <taxon>Coccomyxaceae</taxon>
        <taxon>Coccomyxa</taxon>
    </lineage>
</organism>
<dbReference type="FunFam" id="1.20.272.10:FF:000004">
    <property type="entry name" value="Replication factor C subunit 5"/>
    <property type="match status" value="1"/>
</dbReference>
<dbReference type="SMART" id="SM00382">
    <property type="entry name" value="AAA"/>
    <property type="match status" value="1"/>
</dbReference>
<comment type="similarity">
    <text evidence="2">Belongs to the activator 1 small subunits family.</text>
</comment>